<evidence type="ECO:0000259" key="1">
    <source>
        <dbReference type="Pfam" id="PF00156"/>
    </source>
</evidence>
<organism evidence="2 3">
    <name type="scientific">Bdellovibrio bacteriovorus</name>
    <dbReference type="NCBI Taxonomy" id="959"/>
    <lineage>
        <taxon>Bacteria</taxon>
        <taxon>Pseudomonadati</taxon>
        <taxon>Bdellovibrionota</taxon>
        <taxon>Bdellovibrionia</taxon>
        <taxon>Bdellovibrionales</taxon>
        <taxon>Pseudobdellovibrionaceae</taxon>
        <taxon>Bdellovibrio</taxon>
    </lineage>
</organism>
<reference evidence="2 3" key="1">
    <citation type="submission" date="2016-03" db="EMBL/GenBank/DDBJ databases">
        <authorList>
            <person name="Ploux O."/>
        </authorList>
    </citation>
    <scope>NUCLEOTIDE SEQUENCE [LARGE SCALE GENOMIC DNA]</scope>
    <source>
        <strain evidence="2 3">EC13</strain>
    </source>
</reference>
<dbReference type="CDD" id="cd06223">
    <property type="entry name" value="PRTases_typeI"/>
    <property type="match status" value="1"/>
</dbReference>
<dbReference type="Proteomes" id="UP000075799">
    <property type="component" value="Unassembled WGS sequence"/>
</dbReference>
<dbReference type="Pfam" id="PF00156">
    <property type="entry name" value="Pribosyltran"/>
    <property type="match status" value="1"/>
</dbReference>
<accession>A0A162GFD0</accession>
<dbReference type="SUPFAM" id="SSF53271">
    <property type="entry name" value="PRTase-like"/>
    <property type="match status" value="1"/>
</dbReference>
<dbReference type="EMBL" id="LUKD01000001">
    <property type="protein sequence ID" value="KYG68011.1"/>
    <property type="molecule type" value="Genomic_DNA"/>
</dbReference>
<dbReference type="InterPro" id="IPR029057">
    <property type="entry name" value="PRTase-like"/>
</dbReference>
<feature type="domain" description="Phosphoribosyltransferase" evidence="1">
    <location>
        <begin position="1"/>
        <end position="166"/>
    </location>
</feature>
<sequence length="189" mass="21369">MLLALPRGGVPIAHELAQSLDIPYDVLIVRKIGHPENAEYGIGALTEENILWINPEIPPDFRPSQKLVQRIIDDEKAELQRRLQLYRNGKSLKDLKGMTVYLVDDGLATGVTARVAAKYIRDKGAKEIYLVVPAGSTRASKQMRQEITDVLSLIETDDFAFVGQFYESFNQVPDEEVMKLLRSRPKRFS</sequence>
<name>A0A162GFD0_BDEBC</name>
<gene>
    <name evidence="2" type="ORF">AZI87_01705</name>
</gene>
<comment type="caution">
    <text evidence="2">The sequence shown here is derived from an EMBL/GenBank/DDBJ whole genome shotgun (WGS) entry which is preliminary data.</text>
</comment>
<dbReference type="Gene3D" id="3.40.50.2020">
    <property type="match status" value="1"/>
</dbReference>
<dbReference type="InterPro" id="IPR000836">
    <property type="entry name" value="PRTase_dom"/>
</dbReference>
<dbReference type="Gene3D" id="3.30.1310.20">
    <property type="entry name" value="PRTase-like"/>
    <property type="match status" value="1"/>
</dbReference>
<evidence type="ECO:0000313" key="3">
    <source>
        <dbReference type="Proteomes" id="UP000075799"/>
    </source>
</evidence>
<proteinExistence type="predicted"/>
<protein>
    <recommendedName>
        <fullName evidence="1">Phosphoribosyltransferase domain-containing protein</fullName>
    </recommendedName>
</protein>
<dbReference type="AlphaFoldDB" id="A0A162GFD0"/>
<evidence type="ECO:0000313" key="2">
    <source>
        <dbReference type="EMBL" id="KYG68011.1"/>
    </source>
</evidence>